<evidence type="ECO:0008006" key="3">
    <source>
        <dbReference type="Google" id="ProtNLM"/>
    </source>
</evidence>
<reference evidence="1" key="1">
    <citation type="journal article" date="2014" name="Front. Microbiol.">
        <title>High frequency of phylogenetically diverse reductive dehalogenase-homologous genes in deep subseafloor sedimentary metagenomes.</title>
        <authorList>
            <person name="Kawai M."/>
            <person name="Futagami T."/>
            <person name="Toyoda A."/>
            <person name="Takaki Y."/>
            <person name="Nishi S."/>
            <person name="Hori S."/>
            <person name="Arai W."/>
            <person name="Tsubouchi T."/>
            <person name="Morono Y."/>
            <person name="Uchiyama I."/>
            <person name="Ito T."/>
            <person name="Fujiyama A."/>
            <person name="Inagaki F."/>
            <person name="Takami H."/>
        </authorList>
    </citation>
    <scope>NUCLEOTIDE SEQUENCE</scope>
    <source>
        <strain evidence="1">Expedition CK06-06</strain>
    </source>
</reference>
<organism evidence="1">
    <name type="scientific">marine sediment metagenome</name>
    <dbReference type="NCBI Taxonomy" id="412755"/>
    <lineage>
        <taxon>unclassified sequences</taxon>
        <taxon>metagenomes</taxon>
        <taxon>ecological metagenomes</taxon>
    </lineage>
</organism>
<dbReference type="InterPro" id="IPR017439">
    <property type="entry name" value="Amidohydrolase"/>
</dbReference>
<gene>
    <name evidence="1" type="ORF">S12H4_58563</name>
    <name evidence="2" type="ORF">S12H4_59251</name>
</gene>
<name>X1W0H8_9ZZZZ</name>
<comment type="caution">
    <text evidence="1">The sequence shown here is derived from an EMBL/GenBank/DDBJ whole genome shotgun (WGS) entry which is preliminary data.</text>
</comment>
<dbReference type="GO" id="GO:0016787">
    <property type="term" value="F:hydrolase activity"/>
    <property type="evidence" value="ECO:0007669"/>
    <property type="project" value="InterPro"/>
</dbReference>
<dbReference type="EMBL" id="BARW01038070">
    <property type="protein sequence ID" value="GAJ20230.1"/>
    <property type="molecule type" value="Genomic_DNA"/>
</dbReference>
<dbReference type="EMBL" id="BARW01038662">
    <property type="protein sequence ID" value="GAJ24064.1"/>
    <property type="molecule type" value="Genomic_DNA"/>
</dbReference>
<protein>
    <recommendedName>
        <fullName evidence="3">Peptidase M20 dimerisation domain-containing protein</fullName>
    </recommendedName>
</protein>
<dbReference type="PANTHER" id="PTHR11014">
    <property type="entry name" value="PEPTIDASE M20 FAMILY MEMBER"/>
    <property type="match status" value="1"/>
</dbReference>
<proteinExistence type="predicted"/>
<accession>X1W0H8</accession>
<sequence length="90" mass="10254">GLNSPLARKYTEEFIGKKNVFDLDLRMTSEDFAFYSQVFPSTFYRIGIKNVQKGITSSLHTPTFNVDEEAIIHGMGNLAWLAVSFLKLYN</sequence>
<dbReference type="AlphaFoldDB" id="X1W0H8"/>
<evidence type="ECO:0000313" key="1">
    <source>
        <dbReference type="EMBL" id="GAJ20230.1"/>
    </source>
</evidence>
<dbReference type="PANTHER" id="PTHR11014:SF63">
    <property type="entry name" value="METALLOPEPTIDASE, PUTATIVE (AFU_ORTHOLOGUE AFUA_6G09600)-RELATED"/>
    <property type="match status" value="1"/>
</dbReference>
<dbReference type="Gene3D" id="3.40.630.10">
    <property type="entry name" value="Zn peptidases"/>
    <property type="match status" value="1"/>
</dbReference>
<feature type="non-terminal residue" evidence="1">
    <location>
        <position position="1"/>
    </location>
</feature>
<evidence type="ECO:0000313" key="2">
    <source>
        <dbReference type="EMBL" id="GAJ24064.1"/>
    </source>
</evidence>
<dbReference type="SUPFAM" id="SSF53187">
    <property type="entry name" value="Zn-dependent exopeptidases"/>
    <property type="match status" value="1"/>
</dbReference>